<protein>
    <submittedName>
        <fullName evidence="1">Uncharacterized protein</fullName>
    </submittedName>
</protein>
<organism evidence="1">
    <name type="scientific">viral metagenome</name>
    <dbReference type="NCBI Taxonomy" id="1070528"/>
    <lineage>
        <taxon>unclassified sequences</taxon>
        <taxon>metagenomes</taxon>
        <taxon>organismal metagenomes</taxon>
    </lineage>
</organism>
<dbReference type="AlphaFoldDB" id="A0A6C0K4P9"/>
<accession>A0A6C0K4P9</accession>
<proteinExistence type="predicted"/>
<evidence type="ECO:0000313" key="1">
    <source>
        <dbReference type="EMBL" id="QHU12066.1"/>
    </source>
</evidence>
<reference evidence="1" key="1">
    <citation type="journal article" date="2020" name="Nature">
        <title>Giant virus diversity and host interactions through global metagenomics.</title>
        <authorList>
            <person name="Schulz F."/>
            <person name="Roux S."/>
            <person name="Paez-Espino D."/>
            <person name="Jungbluth S."/>
            <person name="Walsh D.A."/>
            <person name="Denef V.J."/>
            <person name="McMahon K.D."/>
            <person name="Konstantinidis K.T."/>
            <person name="Eloe-Fadrosh E.A."/>
            <person name="Kyrpides N.C."/>
            <person name="Woyke T."/>
        </authorList>
    </citation>
    <scope>NUCLEOTIDE SEQUENCE</scope>
    <source>
        <strain evidence="1">GVMAG-S-1101169-75</strain>
    </source>
</reference>
<dbReference type="EMBL" id="MN740796">
    <property type="protein sequence ID" value="QHU12066.1"/>
    <property type="molecule type" value="Genomic_DNA"/>
</dbReference>
<name>A0A6C0K4P9_9ZZZZ</name>
<sequence length="154" mass="18658">MIWCWCVLWFSVGGAFSPPQGGVPKEIFIARKAIKKYHGFWNRDLQQEAWLSYYSQPHSTTESVISSCNRMASQQTRRRRYLVDLDENKLKEEDEELAYRPLRWTPALVMTTFRWTFRRYQKEKKKYLRHHHHHHSIGHADALHFLRVDEDWKP</sequence>